<dbReference type="Gene3D" id="3.80.10.10">
    <property type="entry name" value="Ribonuclease Inhibitor"/>
    <property type="match status" value="1"/>
</dbReference>
<evidence type="ECO:0000256" key="1">
    <source>
        <dbReference type="ARBA" id="ARBA00004430"/>
    </source>
</evidence>
<dbReference type="InterPro" id="IPR046959">
    <property type="entry name" value="PRK1-6/SRF4-like"/>
</dbReference>
<evidence type="ECO:0000256" key="2">
    <source>
        <dbReference type="ARBA" id="ARBA00022614"/>
    </source>
</evidence>
<dbReference type="Pfam" id="PF00211">
    <property type="entry name" value="Guanylate_cyc"/>
    <property type="match status" value="1"/>
</dbReference>
<dbReference type="InterPro" id="IPR003591">
    <property type="entry name" value="Leu-rich_rpt_typical-subtyp"/>
</dbReference>
<evidence type="ECO:0000313" key="8">
    <source>
        <dbReference type="Proteomes" id="UP001054857"/>
    </source>
</evidence>
<dbReference type="PROSITE" id="PS50125">
    <property type="entry name" value="GUANYLATE_CYCLASE_2"/>
    <property type="match status" value="1"/>
</dbReference>
<dbReference type="InterPro" id="IPR001054">
    <property type="entry name" value="A/G_cyclase"/>
</dbReference>
<evidence type="ECO:0000313" key="7">
    <source>
        <dbReference type="EMBL" id="GFR43304.1"/>
    </source>
</evidence>
<dbReference type="Pfam" id="PF08263">
    <property type="entry name" value="LRRNT_2"/>
    <property type="match status" value="1"/>
</dbReference>
<keyword evidence="2" id="KW-0433">Leucine-rich repeat</keyword>
<dbReference type="GO" id="GO:0005930">
    <property type="term" value="C:axoneme"/>
    <property type="evidence" value="ECO:0007669"/>
    <property type="project" value="UniProtKB-SubCell"/>
</dbReference>
<dbReference type="Gene3D" id="3.30.70.1230">
    <property type="entry name" value="Nucleotide cyclase"/>
    <property type="match status" value="1"/>
</dbReference>
<organism evidence="7 8">
    <name type="scientific">Astrephomene gubernaculifera</name>
    <dbReference type="NCBI Taxonomy" id="47775"/>
    <lineage>
        <taxon>Eukaryota</taxon>
        <taxon>Viridiplantae</taxon>
        <taxon>Chlorophyta</taxon>
        <taxon>core chlorophytes</taxon>
        <taxon>Chlorophyceae</taxon>
        <taxon>CS clade</taxon>
        <taxon>Chlamydomonadales</taxon>
        <taxon>Astrephomenaceae</taxon>
        <taxon>Astrephomene</taxon>
    </lineage>
</organism>
<evidence type="ECO:0000256" key="5">
    <source>
        <dbReference type="SAM" id="SignalP"/>
    </source>
</evidence>
<keyword evidence="4" id="KW-1133">Transmembrane helix</keyword>
<dbReference type="AlphaFoldDB" id="A0AAD3DK26"/>
<feature type="domain" description="Guanylate cyclase" evidence="6">
    <location>
        <begin position="598"/>
        <end position="655"/>
    </location>
</feature>
<keyword evidence="4" id="KW-0472">Membrane</keyword>
<keyword evidence="5" id="KW-0732">Signal</keyword>
<feature type="transmembrane region" description="Helical" evidence="4">
    <location>
        <begin position="545"/>
        <end position="567"/>
    </location>
</feature>
<dbReference type="Proteomes" id="UP001054857">
    <property type="component" value="Unassembled WGS sequence"/>
</dbReference>
<dbReference type="InterPro" id="IPR032675">
    <property type="entry name" value="LRR_dom_sf"/>
</dbReference>
<gene>
    <name evidence="7" type="ORF">Agub_g4370</name>
</gene>
<dbReference type="GO" id="GO:0035556">
    <property type="term" value="P:intracellular signal transduction"/>
    <property type="evidence" value="ECO:0007669"/>
    <property type="project" value="InterPro"/>
</dbReference>
<dbReference type="PANTHER" id="PTHR48007">
    <property type="entry name" value="LEUCINE-RICH REPEAT RECEPTOR-LIKE PROTEIN KINASE PXC1"/>
    <property type="match status" value="1"/>
</dbReference>
<dbReference type="SUPFAM" id="SSF52058">
    <property type="entry name" value="L domain-like"/>
    <property type="match status" value="1"/>
</dbReference>
<evidence type="ECO:0000256" key="3">
    <source>
        <dbReference type="ARBA" id="ARBA00022737"/>
    </source>
</evidence>
<keyword evidence="8" id="KW-1185">Reference proteome</keyword>
<feature type="chain" id="PRO_5041986465" description="Guanylate cyclase domain-containing protein" evidence="5">
    <location>
        <begin position="20"/>
        <end position="709"/>
    </location>
</feature>
<dbReference type="SUPFAM" id="SSF55073">
    <property type="entry name" value="Nucleotide cyclase"/>
    <property type="match status" value="1"/>
</dbReference>
<dbReference type="GO" id="GO:0009190">
    <property type="term" value="P:cyclic nucleotide biosynthetic process"/>
    <property type="evidence" value="ECO:0007669"/>
    <property type="project" value="InterPro"/>
</dbReference>
<keyword evidence="4" id="KW-0812">Transmembrane</keyword>
<feature type="non-terminal residue" evidence="7">
    <location>
        <position position="1"/>
    </location>
</feature>
<dbReference type="InterPro" id="IPR001611">
    <property type="entry name" value="Leu-rich_rpt"/>
</dbReference>
<keyword evidence="3" id="KW-0677">Repeat</keyword>
<dbReference type="EMBL" id="BMAR01000005">
    <property type="protein sequence ID" value="GFR43304.1"/>
    <property type="molecule type" value="Genomic_DNA"/>
</dbReference>
<protein>
    <recommendedName>
        <fullName evidence="6">Guanylate cyclase domain-containing protein</fullName>
    </recommendedName>
</protein>
<dbReference type="SMART" id="SM00369">
    <property type="entry name" value="LRR_TYP"/>
    <property type="match status" value="4"/>
</dbReference>
<dbReference type="Pfam" id="PF00560">
    <property type="entry name" value="LRR_1"/>
    <property type="match status" value="3"/>
</dbReference>
<accession>A0AAD3DK26</accession>
<proteinExistence type="predicted"/>
<comment type="subcellular location">
    <subcellularLocation>
        <location evidence="1">Cytoplasm</location>
        <location evidence="1">Cytoskeleton</location>
        <location evidence="1">Cilium axoneme</location>
    </subcellularLocation>
</comment>
<evidence type="ECO:0000256" key="4">
    <source>
        <dbReference type="SAM" id="Phobius"/>
    </source>
</evidence>
<dbReference type="Pfam" id="PF13855">
    <property type="entry name" value="LRR_8"/>
    <property type="match status" value="1"/>
</dbReference>
<dbReference type="InterPro" id="IPR013210">
    <property type="entry name" value="LRR_N_plant-typ"/>
</dbReference>
<evidence type="ECO:0000259" key="6">
    <source>
        <dbReference type="PROSITE" id="PS50125"/>
    </source>
</evidence>
<name>A0AAD3DK26_9CHLO</name>
<dbReference type="InterPro" id="IPR029787">
    <property type="entry name" value="Nucleotide_cyclase"/>
</dbReference>
<sequence>MRVQLQAFLLSVLLLATNCASRQGALEKQSLSAWRSHVVAQNPYEQATARRASLRRQLLSSADGILTSSCDAQCQADQRQALTQLFNAWAGAGWTRRRNWLNSTASVCQWEGVLCCLSSALDGIVSDNVVLPDAGDPQCPDGAAGVVALSLASNNMTGDLGAVPWAAFSTTLLALELDDNSLSCSSSFWSAAGGLPALAALRLLSAGSNQLSGPLGGLRAPANLSAVLLPGNRLGGPLPLELLELPGLQYLDLDSNQLSGSLPAAAFSGPGALRTLHLAGNNLTGPLPGLPEGAALSDSLTLLDLSSNQLSGSLPPYLAGLALAYLGAAGNRLSGPVAPLLRASWSLLHLDLRGNQLGGSIPEDLRCRHLEYLDLGSNQLSGSLPSSLSGLRDLEVLLLGGNAGLVGELPAGLGQGAGLAFLNLRDTGMQAGVAGQAGLPEYISFSETTTSIGSGPGSLHCPQPLLRGQLHLEMSPYYWQFEGCNCGAGYIPNRTFANGTTTNTSSSLLSSSSSTTSSSSSSRVVSMTCVAAGPGPGGRGLLVSWWVIVLVVVGGLALSAALLLLLWRLVPSVVRYRAAMAKRMPPGFSQRTRGCKVTLVLTDVEGSTELWEWDTDLMAAAIDLHDHTLRSQMSKWYGYEVQTEGDAFLMAFHEPADAVGWCITTQLALLNADWDRELFRHHKACIETHESLQPTSASHSSNVQGLAQG</sequence>
<reference evidence="7 8" key="1">
    <citation type="journal article" date="2021" name="Sci. Rep.">
        <title>Genome sequencing of the multicellular alga Astrephomene provides insights into convergent evolution of germ-soma differentiation.</title>
        <authorList>
            <person name="Yamashita S."/>
            <person name="Yamamoto K."/>
            <person name="Matsuzaki R."/>
            <person name="Suzuki S."/>
            <person name="Yamaguchi H."/>
            <person name="Hirooka S."/>
            <person name="Minakuchi Y."/>
            <person name="Miyagishima S."/>
            <person name="Kawachi M."/>
            <person name="Toyoda A."/>
            <person name="Nozaki H."/>
        </authorList>
    </citation>
    <scope>NUCLEOTIDE SEQUENCE [LARGE SCALE GENOMIC DNA]</scope>
    <source>
        <strain evidence="7 8">NIES-4017</strain>
    </source>
</reference>
<comment type="caution">
    <text evidence="7">The sequence shown here is derived from an EMBL/GenBank/DDBJ whole genome shotgun (WGS) entry which is preliminary data.</text>
</comment>
<dbReference type="PANTHER" id="PTHR48007:SF76">
    <property type="entry name" value="OS03G0145102 PROTEIN"/>
    <property type="match status" value="1"/>
</dbReference>
<feature type="signal peptide" evidence="5">
    <location>
        <begin position="1"/>
        <end position="19"/>
    </location>
</feature>